<gene>
    <name evidence="1" type="ORF">OCBIM_22013845mg</name>
</gene>
<accession>A0A0L8HJP5</accession>
<dbReference type="EMBL" id="KQ418068">
    <property type="protein sequence ID" value="KOF89000.1"/>
    <property type="molecule type" value="Genomic_DNA"/>
</dbReference>
<organism evidence="1">
    <name type="scientific">Octopus bimaculoides</name>
    <name type="common">California two-spotted octopus</name>
    <dbReference type="NCBI Taxonomy" id="37653"/>
    <lineage>
        <taxon>Eukaryota</taxon>
        <taxon>Metazoa</taxon>
        <taxon>Spiralia</taxon>
        <taxon>Lophotrochozoa</taxon>
        <taxon>Mollusca</taxon>
        <taxon>Cephalopoda</taxon>
        <taxon>Coleoidea</taxon>
        <taxon>Octopodiformes</taxon>
        <taxon>Octopoda</taxon>
        <taxon>Incirrata</taxon>
        <taxon>Octopodidae</taxon>
        <taxon>Octopus</taxon>
    </lineage>
</organism>
<sequence length="77" mass="8616">MPAWKADVDDANNIHSLKTNHVSVAHGCGVTKCEYRCTTIMRSHQLSFFQLQRNIKQPSFPLLLSMGMLLSLSGVKL</sequence>
<reference evidence="1" key="1">
    <citation type="submission" date="2015-07" db="EMBL/GenBank/DDBJ databases">
        <title>MeaNS - Measles Nucleotide Surveillance Program.</title>
        <authorList>
            <person name="Tran T."/>
            <person name="Druce J."/>
        </authorList>
    </citation>
    <scope>NUCLEOTIDE SEQUENCE</scope>
    <source>
        <strain evidence="1">UCB-OBI-ISO-001</strain>
        <tissue evidence="1">Gonad</tissue>
    </source>
</reference>
<evidence type="ECO:0000313" key="1">
    <source>
        <dbReference type="EMBL" id="KOF89000.1"/>
    </source>
</evidence>
<proteinExistence type="predicted"/>
<dbReference type="AlphaFoldDB" id="A0A0L8HJP5"/>
<protein>
    <submittedName>
        <fullName evidence="1">Uncharacterized protein</fullName>
    </submittedName>
</protein>
<name>A0A0L8HJP5_OCTBM</name>